<gene>
    <name evidence="10" type="ORF">OSB04_007527</name>
</gene>
<dbReference type="FunFam" id="1.20.1160.11:FF:000003">
    <property type="entry name" value="Paired amphipathic helix SIN3-like protein"/>
    <property type="match status" value="1"/>
</dbReference>
<dbReference type="PANTHER" id="PTHR12346">
    <property type="entry name" value="SIN3B-RELATED"/>
    <property type="match status" value="1"/>
</dbReference>
<evidence type="ECO:0000256" key="7">
    <source>
        <dbReference type="PROSITE-ProRule" id="PRU00810"/>
    </source>
</evidence>
<dbReference type="EMBL" id="JARYMX010000002">
    <property type="protein sequence ID" value="KAJ9562367.1"/>
    <property type="molecule type" value="Genomic_DNA"/>
</dbReference>
<keyword evidence="2" id="KW-0678">Repressor</keyword>
<evidence type="ECO:0000313" key="11">
    <source>
        <dbReference type="Proteomes" id="UP001172457"/>
    </source>
</evidence>
<feature type="region of interest" description="Disordered" evidence="8">
    <location>
        <begin position="829"/>
        <end position="943"/>
    </location>
</feature>
<feature type="compositionally biased region" description="Basic and acidic residues" evidence="8">
    <location>
        <begin position="1376"/>
        <end position="1391"/>
    </location>
</feature>
<comment type="caution">
    <text evidence="10">The sequence shown here is derived from an EMBL/GenBank/DDBJ whole genome shotgun (WGS) entry which is preliminary data.</text>
</comment>
<evidence type="ECO:0000256" key="8">
    <source>
        <dbReference type="SAM" id="MobiDB-lite"/>
    </source>
</evidence>
<feature type="compositionally biased region" description="Basic and acidic residues" evidence="8">
    <location>
        <begin position="898"/>
        <end position="914"/>
    </location>
</feature>
<dbReference type="InterPro" id="IPR013194">
    <property type="entry name" value="HDAC_interact_dom"/>
</dbReference>
<dbReference type="InterPro" id="IPR036600">
    <property type="entry name" value="PAH_sf"/>
</dbReference>
<sequence length="1398" mass="158006">MFGICFLSCCDVEDGNEGDVLDASSNGDEDRWMKRLREDGYSNSQFKRPFVSPRGEPYGQSHVPGDGVGEAAGGTGAAAGGGAAAAGGGAAGGGSSAQKLTTNDALTYLKQVKDMFHDQRDKYDMFLDVMKDFKAQRIDTTGVIARVKTLFKGHNNLIFGFNTFLPKGYEITVIDDEEPPPKRTVEFEEAISFVNKIKKRFQNDDHVYKSFLDILNMYRKEHKGINEVYHEVAALFDDQPDLLDEFTRFLPDASAAATAHHASLGRHNYHRYDERSSAMATLKQPQIDKHRGRRDRIASHAERDLSVERRDIDEDDKAMKLHKEQRKRSEKESRDRRNPEQDYKESDLDTNRDMHRIEKRKSACKVEDFGVHSGVAPYGDKDALKSMYSQEFTFCEKVKERLRNHDDYQAFLKCLHIYSTAIITRKELQSLVSDLLGKHPDLMEGFSAFLERCENIDGFLAGVMEKSTCFSGLLFAFSTYLIDSAFMSPYFHFVLLSLSLVAESSWTEGHVSKSTRAEDKEREHRREIDAAKEDRYKEKYWAKSIQELDLSDCQRCTPSYRLLPDDYPIPSVSQRSELGTQVLNDLWVSVTSGSEDYSFKHMRRNQYEESLFRCEDDRFELDMLLESVSSTARRAEEILNNINNKAINLETPFRVEEHFTVLNLRCMERLYGDHGLDVMETLRRNPSSALPVMLTRLRQKEEEWTKCRTDLNKVWAEIYAKNHYKSLDHRSFYFKQQDSKNLSTKSLVAEIREMKGKTQKDDDVLNSIAAGNRHSIAPNLEFEFTDNDIHEDTFKLIRYSCEEICTSKEQLNKVMGLWTTFLEPMLGVQSRPSNSGRFEDAIRGPTKNVSTSAAGENDGSPGVDLNPKHSKPACNGDDGNSPDRVHLRKHAMVNGDTSAKEDGFRAEKEGRDATSRPGNVTENGHEVKPNVDEIPVSQQGDVKRSVTVANGTFAEAAKVKRYNENSAEPSKAEKEEGELSPNGDFDDVNFSTYGDNGSHAKSKHVVDNPHYRSGGQDVRRDVEIEADADDEDSENVSEGGDEASGSESAADECSREEREEDGDRDDRAESEGEAEGIEDASFVSGDGMYLPPSEQFLRTAKPLAKCVASSSCGGGRKDYRVFYGNDAFYTLFRLHQVLYDRLLSAKLNSVSAEAKRKTAKDTCPADLYSTFMTSLYNLLDGAADNARFEDDCRAIFGNQSYVLFTLDKLIYKLVKQLQSIVGDEMDGKLLQLYEYERSRKPEKFVDSVYYENAHVVLHDENIYRFQCSSGPSRLTIQLMDDGIEKPEVVAVSVDPNFAAYLDKDFLSVATAKKEAGIMMQRNKREYTRLDEASAHSLAMEGAHVVNGLEYKMSCSSSKLLDDRSPMFLIQKTSSSAKEEKEENSRDPDHHHLPLATKT</sequence>
<dbReference type="Gene3D" id="1.20.1160.11">
    <property type="entry name" value="Paired amphipathic helix"/>
    <property type="match status" value="3"/>
</dbReference>
<dbReference type="InterPro" id="IPR039774">
    <property type="entry name" value="Sin3-like"/>
</dbReference>
<feature type="region of interest" description="Disordered" evidence="8">
    <location>
        <begin position="955"/>
        <end position="1085"/>
    </location>
</feature>
<feature type="region of interest" description="Disordered" evidence="8">
    <location>
        <begin position="44"/>
        <end position="74"/>
    </location>
</feature>
<comment type="subcellular location">
    <subcellularLocation>
        <location evidence="1 7">Nucleus</location>
    </subcellularLocation>
</comment>
<dbReference type="GO" id="GO:0000122">
    <property type="term" value="P:negative regulation of transcription by RNA polymerase II"/>
    <property type="evidence" value="ECO:0007669"/>
    <property type="project" value="TreeGrafter"/>
</dbReference>
<organism evidence="10 11">
    <name type="scientific">Centaurea solstitialis</name>
    <name type="common">yellow star-thistle</name>
    <dbReference type="NCBI Taxonomy" id="347529"/>
    <lineage>
        <taxon>Eukaryota</taxon>
        <taxon>Viridiplantae</taxon>
        <taxon>Streptophyta</taxon>
        <taxon>Embryophyta</taxon>
        <taxon>Tracheophyta</taxon>
        <taxon>Spermatophyta</taxon>
        <taxon>Magnoliopsida</taxon>
        <taxon>eudicotyledons</taxon>
        <taxon>Gunneridae</taxon>
        <taxon>Pentapetalae</taxon>
        <taxon>asterids</taxon>
        <taxon>campanulids</taxon>
        <taxon>Asterales</taxon>
        <taxon>Asteraceae</taxon>
        <taxon>Carduoideae</taxon>
        <taxon>Cardueae</taxon>
        <taxon>Centaureinae</taxon>
        <taxon>Centaurea</taxon>
    </lineage>
</organism>
<dbReference type="PROSITE" id="PS51477">
    <property type="entry name" value="PAH"/>
    <property type="match status" value="3"/>
</dbReference>
<evidence type="ECO:0000256" key="1">
    <source>
        <dbReference type="ARBA" id="ARBA00004123"/>
    </source>
</evidence>
<dbReference type="GO" id="GO:0000785">
    <property type="term" value="C:chromatin"/>
    <property type="evidence" value="ECO:0007669"/>
    <property type="project" value="TreeGrafter"/>
</dbReference>
<feature type="compositionally biased region" description="Acidic residues" evidence="8">
    <location>
        <begin position="1024"/>
        <end position="1041"/>
    </location>
</feature>
<dbReference type="Pfam" id="PF16879">
    <property type="entry name" value="Sin3a_C"/>
    <property type="match status" value="1"/>
</dbReference>
<dbReference type="GO" id="GO:0003714">
    <property type="term" value="F:transcription corepressor activity"/>
    <property type="evidence" value="ECO:0007669"/>
    <property type="project" value="InterPro"/>
</dbReference>
<dbReference type="InterPro" id="IPR031693">
    <property type="entry name" value="Sin3_C"/>
</dbReference>
<evidence type="ECO:0000256" key="2">
    <source>
        <dbReference type="ARBA" id="ARBA00022491"/>
    </source>
</evidence>
<feature type="region of interest" description="Disordered" evidence="8">
    <location>
        <begin position="1370"/>
        <end position="1398"/>
    </location>
</feature>
<feature type="domain" description="Histone deacetylase interacting" evidence="9">
    <location>
        <begin position="552"/>
        <end position="652"/>
    </location>
</feature>
<dbReference type="GO" id="GO:0000118">
    <property type="term" value="C:histone deacetylase complex"/>
    <property type="evidence" value="ECO:0007669"/>
    <property type="project" value="TreeGrafter"/>
</dbReference>
<evidence type="ECO:0000256" key="4">
    <source>
        <dbReference type="ARBA" id="ARBA00023015"/>
    </source>
</evidence>
<dbReference type="Proteomes" id="UP001172457">
    <property type="component" value="Chromosome 2"/>
</dbReference>
<keyword evidence="5" id="KW-0804">Transcription</keyword>
<accession>A0AA38WIN4</accession>
<dbReference type="Pfam" id="PF02671">
    <property type="entry name" value="PAH"/>
    <property type="match status" value="3"/>
</dbReference>
<proteinExistence type="predicted"/>
<feature type="compositionally biased region" description="Basic and acidic residues" evidence="8">
    <location>
        <begin position="295"/>
        <end position="352"/>
    </location>
</feature>
<dbReference type="Pfam" id="PF08295">
    <property type="entry name" value="Sin3_corepress"/>
    <property type="match status" value="1"/>
</dbReference>
<keyword evidence="4" id="KW-0805">Transcription regulation</keyword>
<dbReference type="SMART" id="SM00761">
    <property type="entry name" value="HDAC_interact"/>
    <property type="match status" value="1"/>
</dbReference>
<evidence type="ECO:0000256" key="3">
    <source>
        <dbReference type="ARBA" id="ARBA00022737"/>
    </source>
</evidence>
<feature type="region of interest" description="Disordered" evidence="8">
    <location>
        <begin position="276"/>
        <end position="352"/>
    </location>
</feature>
<name>A0AA38WIN4_9ASTR</name>
<dbReference type="SUPFAM" id="SSF47762">
    <property type="entry name" value="PAH2 domain"/>
    <property type="match status" value="3"/>
</dbReference>
<dbReference type="PANTHER" id="PTHR12346:SF37">
    <property type="entry name" value="HISTONE DEACETYLASE INTERACTING DOMAIN, SIN3-RELATED"/>
    <property type="match status" value="1"/>
</dbReference>
<evidence type="ECO:0000256" key="5">
    <source>
        <dbReference type="ARBA" id="ARBA00023163"/>
    </source>
</evidence>
<keyword evidence="3" id="KW-0677">Repeat</keyword>
<evidence type="ECO:0000259" key="9">
    <source>
        <dbReference type="SMART" id="SM00761"/>
    </source>
</evidence>
<evidence type="ECO:0000256" key="6">
    <source>
        <dbReference type="ARBA" id="ARBA00023242"/>
    </source>
</evidence>
<reference evidence="10" key="1">
    <citation type="submission" date="2023-03" db="EMBL/GenBank/DDBJ databases">
        <title>Chromosome-scale reference genome and RAD-based genetic map of yellow starthistle (Centaurea solstitialis) reveal putative structural variation and QTLs associated with invader traits.</title>
        <authorList>
            <person name="Reatini B."/>
            <person name="Cang F.A."/>
            <person name="Jiang Q."/>
            <person name="Mckibben M.T.W."/>
            <person name="Barker M.S."/>
            <person name="Rieseberg L.H."/>
            <person name="Dlugosch K.M."/>
        </authorList>
    </citation>
    <scope>NUCLEOTIDE SEQUENCE</scope>
    <source>
        <strain evidence="10">CAN-66</strain>
        <tissue evidence="10">Leaf</tissue>
    </source>
</reference>
<dbReference type="InterPro" id="IPR003822">
    <property type="entry name" value="PAH"/>
</dbReference>
<protein>
    <recommendedName>
        <fullName evidence="9">Histone deacetylase interacting domain-containing protein</fullName>
    </recommendedName>
</protein>
<dbReference type="FunFam" id="1.20.1160.11:FF:000002">
    <property type="entry name" value="Paired amphipathic helix protein SIN3"/>
    <property type="match status" value="1"/>
</dbReference>
<evidence type="ECO:0000313" key="10">
    <source>
        <dbReference type="EMBL" id="KAJ9562367.1"/>
    </source>
</evidence>
<keyword evidence="6 7" id="KW-0539">Nucleus</keyword>
<keyword evidence="11" id="KW-1185">Reference proteome</keyword>
<dbReference type="FunFam" id="1.20.1160.11:FF:000001">
    <property type="entry name" value="Paired amphipathic helix protein Sin3"/>
    <property type="match status" value="1"/>
</dbReference>